<dbReference type="EC" id="4.2.1.47" evidence="4"/>
<organism evidence="8 9">
    <name type="scientific">Aeromicrobium fastidiosum</name>
    <dbReference type="NCBI Taxonomy" id="52699"/>
    <lineage>
        <taxon>Bacteria</taxon>
        <taxon>Bacillati</taxon>
        <taxon>Actinomycetota</taxon>
        <taxon>Actinomycetes</taxon>
        <taxon>Propionibacteriales</taxon>
        <taxon>Nocardioidaceae</taxon>
        <taxon>Aeromicrobium</taxon>
    </lineage>
</organism>
<evidence type="ECO:0000256" key="4">
    <source>
        <dbReference type="ARBA" id="ARBA00011989"/>
    </source>
</evidence>
<name>A0A641AU58_9ACTN</name>
<evidence type="ECO:0000256" key="5">
    <source>
        <dbReference type="ARBA" id="ARBA00023239"/>
    </source>
</evidence>
<comment type="function">
    <text evidence="6">Catalyzes the conversion of GDP-D-mannose to GDP-4-dehydro-6-deoxy-D-mannose.</text>
</comment>
<dbReference type="SUPFAM" id="SSF51735">
    <property type="entry name" value="NAD(P)-binding Rossmann-fold domains"/>
    <property type="match status" value="1"/>
</dbReference>
<dbReference type="GO" id="GO:0008446">
    <property type="term" value="F:GDP-mannose 4,6-dehydratase activity"/>
    <property type="evidence" value="ECO:0007669"/>
    <property type="project" value="UniProtKB-EC"/>
</dbReference>
<comment type="similarity">
    <text evidence="3">Belongs to the NAD(P)-dependent epimerase/dehydratase family. GDP-mannose 4,6-dehydratase subfamily.</text>
</comment>
<gene>
    <name evidence="8" type="ORF">ESP62_006270</name>
</gene>
<dbReference type="FunFam" id="3.40.50.720:FF:000924">
    <property type="entry name" value="GDP-mannose 4,6 dehydratase"/>
    <property type="match status" value="1"/>
</dbReference>
<dbReference type="AlphaFoldDB" id="A0A641AU58"/>
<keyword evidence="5" id="KW-0456">Lyase</keyword>
<evidence type="ECO:0000256" key="3">
    <source>
        <dbReference type="ARBA" id="ARBA00009263"/>
    </source>
</evidence>
<dbReference type="Gene3D" id="3.90.25.10">
    <property type="entry name" value="UDP-galactose 4-epimerase, domain 1"/>
    <property type="match status" value="1"/>
</dbReference>
<evidence type="ECO:0000256" key="2">
    <source>
        <dbReference type="ARBA" id="ARBA00001937"/>
    </source>
</evidence>
<dbReference type="InterPro" id="IPR006368">
    <property type="entry name" value="GDP_Man_deHydtase"/>
</dbReference>
<sequence>MSATRRPSPRPPHTVRSAWMDDVQAPPRTALITGVSGQDGMYLARHLLAQGWQVVGTVRPGISSLARMAPYLAGVEIVEHDLTDALGFGDLVSRHAPQAVYNLAAFSAVGRSWDQPELAARTNHLAVVEMLQSLLRHRDKNAQDVRFFQASTAEVFGSEVEGPLDEESSHRPRTPYAIAKSAAHHLVISYRERYGLHASNGILFNHESPFRGQQFVAGKIARVAASAACGRHTTVALGDLDVERDWGSAADYVDAMARAVGHEVPDDYIIGTGQTHTLRDMLTAAFAAVGRDDMEDHVELMPHLWSATQAQALLADPAKAARQLGWSASTSFDELVSGMVEVDVRRITTGVAESEAYLG</sequence>
<dbReference type="Pfam" id="PF16363">
    <property type="entry name" value="GDP_Man_Dehyd"/>
    <property type="match status" value="1"/>
</dbReference>
<accession>A0A641AU58</accession>
<dbReference type="GO" id="GO:0042351">
    <property type="term" value="P:'de novo' GDP-L-fucose biosynthetic process"/>
    <property type="evidence" value="ECO:0007669"/>
    <property type="project" value="TreeGrafter"/>
</dbReference>
<dbReference type="Proteomes" id="UP001515100">
    <property type="component" value="Unassembled WGS sequence"/>
</dbReference>
<evidence type="ECO:0000313" key="9">
    <source>
        <dbReference type="Proteomes" id="UP001515100"/>
    </source>
</evidence>
<evidence type="ECO:0000313" key="8">
    <source>
        <dbReference type="EMBL" id="KAA1380763.1"/>
    </source>
</evidence>
<dbReference type="InterPro" id="IPR016040">
    <property type="entry name" value="NAD(P)-bd_dom"/>
</dbReference>
<comment type="cofactor">
    <cofactor evidence="2">
        <name>NADP(+)</name>
        <dbReference type="ChEBI" id="CHEBI:58349"/>
    </cofactor>
</comment>
<protein>
    <recommendedName>
        <fullName evidence="4">GDP-mannose 4,6-dehydratase</fullName>
        <ecNumber evidence="4">4.2.1.47</ecNumber>
    </recommendedName>
</protein>
<dbReference type="InterPro" id="IPR036291">
    <property type="entry name" value="NAD(P)-bd_dom_sf"/>
</dbReference>
<evidence type="ECO:0000256" key="6">
    <source>
        <dbReference type="ARBA" id="ARBA00059383"/>
    </source>
</evidence>
<dbReference type="CDD" id="cd05260">
    <property type="entry name" value="GDP_MD_SDR_e"/>
    <property type="match status" value="1"/>
</dbReference>
<dbReference type="Gene3D" id="3.40.50.720">
    <property type="entry name" value="NAD(P)-binding Rossmann-like Domain"/>
    <property type="match status" value="1"/>
</dbReference>
<comment type="catalytic activity">
    <reaction evidence="1">
        <text>GDP-alpha-D-mannose = GDP-4-dehydro-alpha-D-rhamnose + H2O</text>
        <dbReference type="Rhea" id="RHEA:23820"/>
        <dbReference type="ChEBI" id="CHEBI:15377"/>
        <dbReference type="ChEBI" id="CHEBI:57527"/>
        <dbReference type="ChEBI" id="CHEBI:57964"/>
        <dbReference type="EC" id="4.2.1.47"/>
    </reaction>
</comment>
<comment type="caution">
    <text evidence="8">The sequence shown here is derived from an EMBL/GenBank/DDBJ whole genome shotgun (WGS) entry which is preliminary data.</text>
</comment>
<dbReference type="PANTHER" id="PTHR43715:SF1">
    <property type="entry name" value="GDP-MANNOSE 4,6 DEHYDRATASE"/>
    <property type="match status" value="1"/>
</dbReference>
<keyword evidence="9" id="KW-1185">Reference proteome</keyword>
<evidence type="ECO:0000259" key="7">
    <source>
        <dbReference type="Pfam" id="PF16363"/>
    </source>
</evidence>
<reference evidence="8" key="1">
    <citation type="submission" date="2019-09" db="EMBL/GenBank/DDBJ databases">
        <authorList>
            <person name="Li J."/>
        </authorList>
    </citation>
    <scope>NUCLEOTIDE SEQUENCE [LARGE SCALE GENOMIC DNA]</scope>
    <source>
        <strain evidence="8">NRBC 14897</strain>
    </source>
</reference>
<dbReference type="PANTHER" id="PTHR43715">
    <property type="entry name" value="GDP-MANNOSE 4,6-DEHYDRATASE"/>
    <property type="match status" value="1"/>
</dbReference>
<feature type="domain" description="NAD(P)-binding" evidence="7">
    <location>
        <begin position="31"/>
        <end position="339"/>
    </location>
</feature>
<dbReference type="EMBL" id="SDPP02000001">
    <property type="protein sequence ID" value="KAA1380763.1"/>
    <property type="molecule type" value="Genomic_DNA"/>
</dbReference>
<proteinExistence type="inferred from homology"/>
<evidence type="ECO:0000256" key="1">
    <source>
        <dbReference type="ARBA" id="ARBA00000188"/>
    </source>
</evidence>
<dbReference type="OrthoDB" id="9779041at2"/>